<dbReference type="Pfam" id="PF16126">
    <property type="entry name" value="DUF4838"/>
    <property type="match status" value="1"/>
</dbReference>
<dbReference type="Proteomes" id="UP001238163">
    <property type="component" value="Unassembled WGS sequence"/>
</dbReference>
<dbReference type="SUPFAM" id="SSF49344">
    <property type="entry name" value="CBD9-like"/>
    <property type="match status" value="1"/>
</dbReference>
<dbReference type="RefSeq" id="WP_307265447.1">
    <property type="nucleotide sequence ID" value="NZ_JAUSVL010000001.1"/>
</dbReference>
<proteinExistence type="predicted"/>
<evidence type="ECO:0000313" key="3">
    <source>
        <dbReference type="EMBL" id="MDQ0291954.1"/>
    </source>
</evidence>
<name>A0AAE4AQ24_9BACT</name>
<evidence type="ECO:0000256" key="2">
    <source>
        <dbReference type="SAM" id="SignalP"/>
    </source>
</evidence>
<comment type="caution">
    <text evidence="3">The sequence shown here is derived from an EMBL/GenBank/DDBJ whole genome shotgun (WGS) entry which is preliminary data.</text>
</comment>
<dbReference type="Gene3D" id="2.60.40.1190">
    <property type="match status" value="1"/>
</dbReference>
<dbReference type="SUPFAM" id="SSF55545">
    <property type="entry name" value="beta-N-acetylhexosaminidase-like domain"/>
    <property type="match status" value="1"/>
</dbReference>
<feature type="chain" id="PRO_5042244017" description="Alpha glucuronidase N-terminal domain-containing protein" evidence="2">
    <location>
        <begin position="27"/>
        <end position="771"/>
    </location>
</feature>
<dbReference type="GO" id="GO:0016787">
    <property type="term" value="F:hydrolase activity"/>
    <property type="evidence" value="ECO:0007669"/>
    <property type="project" value="UniProtKB-KW"/>
</dbReference>
<dbReference type="PANTHER" id="PTHR47406">
    <property type="entry name" value="COAGULATION FACTOR 5/8 TYPE, C-TERMINAL"/>
    <property type="match status" value="1"/>
</dbReference>
<evidence type="ECO:0008006" key="5">
    <source>
        <dbReference type="Google" id="ProtNLM"/>
    </source>
</evidence>
<keyword evidence="1" id="KW-0378">Hydrolase</keyword>
<dbReference type="PROSITE" id="PS51257">
    <property type="entry name" value="PROKAR_LIPOPROTEIN"/>
    <property type="match status" value="1"/>
</dbReference>
<dbReference type="EMBL" id="JAUSVL010000001">
    <property type="protein sequence ID" value="MDQ0291954.1"/>
    <property type="molecule type" value="Genomic_DNA"/>
</dbReference>
<accession>A0AAE4AQ24</accession>
<gene>
    <name evidence="3" type="ORF">J3R75_004061</name>
</gene>
<protein>
    <recommendedName>
        <fullName evidence="5">Alpha glucuronidase N-terminal domain-containing protein</fullName>
    </recommendedName>
</protein>
<reference evidence="3" key="1">
    <citation type="submission" date="2023-07" db="EMBL/GenBank/DDBJ databases">
        <title>Genomic Encyclopedia of Type Strains, Phase IV (KMG-IV): sequencing the most valuable type-strain genomes for metagenomic binning, comparative biology and taxonomic classification.</title>
        <authorList>
            <person name="Goeker M."/>
        </authorList>
    </citation>
    <scope>NUCLEOTIDE SEQUENCE</scope>
    <source>
        <strain evidence="3">DSM 24202</strain>
    </source>
</reference>
<keyword evidence="2" id="KW-0732">Signal</keyword>
<dbReference type="InterPro" id="IPR032287">
    <property type="entry name" value="DUF4838"/>
</dbReference>
<sequence>MPRFLRSASLLPVLVLVFACGFATHAALPLATAGQPVAEIICPADAGPVLAYAAKELQEHIAMISGATLPILPAPGPAAGRIILAVQPVGFAADREQIGDSDGFAVRQQGATVTVLGNQPKGVLTGVYKLLFRNSDIIWARPNTEFGTIFTPNADLTLTDTDFIDVPATILRGWQMIGPGLESDVWQYRQGSNWSSRTMRDDPETSHFGCVREFGGGHNLTGLYIRGDKYFADHPEFFPFFKGARQDPRQIRMRTQLCFTNADMTRAFISELDQLVAASPDYSTYRIMIEDVWQCCECPECSKPITLPDGAVVAPADEDFRSTQFFLWLNQIARHFQAHYPGKRLLTFGYFFTETPPRITVEPNISISFCPINKNSKRAIDDPDNDVYYRRFLSWMKNTTELTWREYFGLCGPFPRPMDAIAIADWRLVNSYGVRRTYSEMYSDAVGPRMDGVASWNVNAPYFWVMANANWNPKVDVKALRNEFFRRVYGPAAEDVRAFYAMIEKAFLAAPGNSRWNDRAQANWKHVVIAGDLVEPCRQALTRAAQHPLLPKQQRMLSALRDQFDAMIADVLAMRVFATKVATPPTFDPTFATEPWLKAKVADAFVLSRGEKPHENRTELRVLYDDERLYFGIRCFHPDPANMPYRKDVAAGNRFPQGEGFEVFLQGDWDEQKSPFVQMVIDPAGNRYAGARAGKSWQAESRILADGWSAMLSLTWAEARLEPPLPGAVLRGAFIRQFMPSPQEGIAPSNYAALYGSTRHRTQGFCDIVLE</sequence>
<feature type="signal peptide" evidence="2">
    <location>
        <begin position="1"/>
        <end position="26"/>
    </location>
</feature>
<dbReference type="GO" id="GO:0005975">
    <property type="term" value="P:carbohydrate metabolic process"/>
    <property type="evidence" value="ECO:0007669"/>
    <property type="project" value="UniProtKB-ARBA"/>
</dbReference>
<dbReference type="PANTHER" id="PTHR47406:SF2">
    <property type="entry name" value="ALPHA GLUCURONIDASE N-TERMINAL DOMAIN-CONTAINING PROTEIN"/>
    <property type="match status" value="1"/>
</dbReference>
<keyword evidence="4" id="KW-1185">Reference proteome</keyword>
<dbReference type="Gene3D" id="3.30.379.10">
    <property type="entry name" value="Chitobiase/beta-hexosaminidase domain 2-like"/>
    <property type="match status" value="1"/>
</dbReference>
<evidence type="ECO:0000256" key="1">
    <source>
        <dbReference type="ARBA" id="ARBA00022801"/>
    </source>
</evidence>
<dbReference type="AlphaFoldDB" id="A0AAE4AQ24"/>
<dbReference type="InterPro" id="IPR029018">
    <property type="entry name" value="Hex-like_dom2"/>
</dbReference>
<organism evidence="3 4">
    <name type="scientific">Oligosphaera ethanolica</name>
    <dbReference type="NCBI Taxonomy" id="760260"/>
    <lineage>
        <taxon>Bacteria</taxon>
        <taxon>Pseudomonadati</taxon>
        <taxon>Lentisphaerota</taxon>
        <taxon>Oligosphaeria</taxon>
        <taxon>Oligosphaerales</taxon>
        <taxon>Oligosphaeraceae</taxon>
        <taxon>Oligosphaera</taxon>
    </lineage>
</organism>
<evidence type="ECO:0000313" key="4">
    <source>
        <dbReference type="Proteomes" id="UP001238163"/>
    </source>
</evidence>